<proteinExistence type="predicted"/>
<sequence>MNQELTATVKGEVANLPLPLNAEDPLFAPYLSALANGELLIRQCAACDTQQWPPRPFCRNCQSSDFIWVQVLQTGTIASFSIAYRAFHPGYLDRLPAGTVLVDVEPGIRIAGRWTGKLDEIKIGARAELVVDEWAKHGVSAAWAPPQAK</sequence>
<dbReference type="PANTHER" id="PTHR34075">
    <property type="entry name" value="BLR3430 PROTEIN"/>
    <property type="match status" value="1"/>
</dbReference>
<evidence type="ECO:0000259" key="1">
    <source>
        <dbReference type="Pfam" id="PF01796"/>
    </source>
</evidence>
<dbReference type="SUPFAM" id="SSF50249">
    <property type="entry name" value="Nucleic acid-binding proteins"/>
    <property type="match status" value="1"/>
</dbReference>
<feature type="domain" description="ChsH2 rubredoxin-like zinc ribbon" evidence="2">
    <location>
        <begin position="32"/>
        <end position="66"/>
    </location>
</feature>
<dbReference type="InterPro" id="IPR052513">
    <property type="entry name" value="Thioester_dehydratase-like"/>
</dbReference>
<dbReference type="InterPro" id="IPR012340">
    <property type="entry name" value="NA-bd_OB-fold"/>
</dbReference>
<accession>A0ABY5STE6</accession>
<dbReference type="InterPro" id="IPR022002">
    <property type="entry name" value="ChsH2_Znr"/>
</dbReference>
<dbReference type="Proteomes" id="UP001064879">
    <property type="component" value="Chromosome"/>
</dbReference>
<organism evidence="3 4">
    <name type="scientific">Brevibacterium spongiae</name>
    <dbReference type="NCBI Taxonomy" id="2909672"/>
    <lineage>
        <taxon>Bacteria</taxon>
        <taxon>Bacillati</taxon>
        <taxon>Actinomycetota</taxon>
        <taxon>Actinomycetes</taxon>
        <taxon>Micrococcales</taxon>
        <taxon>Brevibacteriaceae</taxon>
        <taxon>Brevibacterium</taxon>
    </lineage>
</organism>
<protein>
    <submittedName>
        <fullName evidence="3">Zinc ribbon domain-containing protein</fullName>
    </submittedName>
</protein>
<feature type="domain" description="ChsH2 C-terminal OB-fold" evidence="1">
    <location>
        <begin position="68"/>
        <end position="131"/>
    </location>
</feature>
<dbReference type="InterPro" id="IPR002878">
    <property type="entry name" value="ChsH2_C"/>
</dbReference>
<dbReference type="Gene3D" id="6.10.30.10">
    <property type="match status" value="1"/>
</dbReference>
<evidence type="ECO:0000313" key="4">
    <source>
        <dbReference type="Proteomes" id="UP001064879"/>
    </source>
</evidence>
<reference evidence="3" key="1">
    <citation type="submission" date="2022-03" db="EMBL/GenBank/DDBJ databases">
        <title>Brevibacterium spongiae sp. nov., isolated from marine sponge.</title>
        <authorList>
            <person name="Li Z."/>
            <person name="Zhang M."/>
        </authorList>
    </citation>
    <scope>NUCLEOTIDE SEQUENCE</scope>
    <source>
        <strain evidence="3">WHS-Z9</strain>
    </source>
</reference>
<name>A0ABY5STE6_9MICO</name>
<gene>
    <name evidence="3" type="ORF">L1F31_01795</name>
</gene>
<dbReference type="RefSeq" id="WP_265418999.1">
    <property type="nucleotide sequence ID" value="NZ_CP093443.1"/>
</dbReference>
<evidence type="ECO:0000313" key="3">
    <source>
        <dbReference type="EMBL" id="UVI36423.1"/>
    </source>
</evidence>
<keyword evidence="4" id="KW-1185">Reference proteome</keyword>
<dbReference type="PANTHER" id="PTHR34075:SF5">
    <property type="entry name" value="BLR3430 PROTEIN"/>
    <property type="match status" value="1"/>
</dbReference>
<dbReference type="Pfam" id="PF01796">
    <property type="entry name" value="OB_ChsH2_C"/>
    <property type="match status" value="1"/>
</dbReference>
<evidence type="ECO:0000259" key="2">
    <source>
        <dbReference type="Pfam" id="PF12172"/>
    </source>
</evidence>
<dbReference type="EMBL" id="CP093443">
    <property type="protein sequence ID" value="UVI36423.1"/>
    <property type="molecule type" value="Genomic_DNA"/>
</dbReference>
<dbReference type="Pfam" id="PF12172">
    <property type="entry name" value="zf-ChsH2"/>
    <property type="match status" value="1"/>
</dbReference>